<gene>
    <name evidence="8" type="ORF">B0T45_13160</name>
</gene>
<keyword evidence="5" id="KW-0812">Transmembrane</keyword>
<dbReference type="GO" id="GO:0007165">
    <property type="term" value="P:signal transduction"/>
    <property type="evidence" value="ECO:0007669"/>
    <property type="project" value="UniProtKB-KW"/>
</dbReference>
<comment type="caution">
    <text evidence="8">The sequence shown here is derived from an EMBL/GenBank/DDBJ whole genome shotgun (WGS) entry which is preliminary data.</text>
</comment>
<dbReference type="PROSITE" id="PS50885">
    <property type="entry name" value="HAMP"/>
    <property type="match status" value="1"/>
</dbReference>
<keyword evidence="5" id="KW-0472">Membrane</keyword>
<feature type="domain" description="Methyl-accepting transducer" evidence="6">
    <location>
        <begin position="273"/>
        <end position="509"/>
    </location>
</feature>
<dbReference type="PANTHER" id="PTHR32089">
    <property type="entry name" value="METHYL-ACCEPTING CHEMOTAXIS PROTEIN MCPB"/>
    <property type="match status" value="1"/>
</dbReference>
<dbReference type="GO" id="GO:0016020">
    <property type="term" value="C:membrane"/>
    <property type="evidence" value="ECO:0007669"/>
    <property type="project" value="UniProtKB-SubCell"/>
</dbReference>
<dbReference type="RefSeq" id="WP_081555779.1">
    <property type="nucleotide sequence ID" value="NZ_MUKV01000016.1"/>
</dbReference>
<organism evidence="8 9">
    <name type="scientific">Chromobacterium haemolyticum</name>
    <dbReference type="NCBI Taxonomy" id="394935"/>
    <lineage>
        <taxon>Bacteria</taxon>
        <taxon>Pseudomonadati</taxon>
        <taxon>Pseudomonadota</taxon>
        <taxon>Betaproteobacteria</taxon>
        <taxon>Neisseriales</taxon>
        <taxon>Chromobacteriaceae</taxon>
        <taxon>Chromobacterium</taxon>
    </lineage>
</organism>
<dbReference type="Gene3D" id="1.10.287.950">
    <property type="entry name" value="Methyl-accepting chemotaxis protein"/>
    <property type="match status" value="1"/>
</dbReference>
<dbReference type="SMART" id="SM00283">
    <property type="entry name" value="MA"/>
    <property type="match status" value="1"/>
</dbReference>
<evidence type="ECO:0000256" key="1">
    <source>
        <dbReference type="ARBA" id="ARBA00004370"/>
    </source>
</evidence>
<dbReference type="InterPro" id="IPR004089">
    <property type="entry name" value="MCPsignal_dom"/>
</dbReference>
<evidence type="ECO:0000256" key="5">
    <source>
        <dbReference type="SAM" id="Phobius"/>
    </source>
</evidence>
<evidence type="ECO:0008006" key="10">
    <source>
        <dbReference type="Google" id="ProtNLM"/>
    </source>
</evidence>
<keyword evidence="2 4" id="KW-0807">Transducer</keyword>
<feature type="transmembrane region" description="Helical" evidence="5">
    <location>
        <begin position="12"/>
        <end position="34"/>
    </location>
</feature>
<evidence type="ECO:0000313" key="9">
    <source>
        <dbReference type="Proteomes" id="UP000192721"/>
    </source>
</evidence>
<dbReference type="PANTHER" id="PTHR32089:SF112">
    <property type="entry name" value="LYSOZYME-LIKE PROTEIN-RELATED"/>
    <property type="match status" value="1"/>
</dbReference>
<comment type="similarity">
    <text evidence="3">Belongs to the methyl-accepting chemotaxis (MCP) protein family.</text>
</comment>
<dbReference type="CDD" id="cd06225">
    <property type="entry name" value="HAMP"/>
    <property type="match status" value="1"/>
</dbReference>
<reference evidence="8 9" key="1">
    <citation type="submission" date="2017-02" db="EMBL/GenBank/DDBJ databases">
        <title>Chromobacterium haemolyticum H5244.</title>
        <authorList>
            <person name="Gulvik C.A."/>
        </authorList>
    </citation>
    <scope>NUCLEOTIDE SEQUENCE [LARGE SCALE GENOMIC DNA]</scope>
    <source>
        <strain evidence="8 9">H5244</strain>
    </source>
</reference>
<accession>A0A1W0CU48</accession>
<comment type="subcellular location">
    <subcellularLocation>
        <location evidence="1">Membrane</location>
    </subcellularLocation>
</comment>
<evidence type="ECO:0000256" key="2">
    <source>
        <dbReference type="ARBA" id="ARBA00023224"/>
    </source>
</evidence>
<dbReference type="SUPFAM" id="SSF58104">
    <property type="entry name" value="Methyl-accepting chemotaxis protein (MCP) signaling domain"/>
    <property type="match status" value="1"/>
</dbReference>
<dbReference type="GO" id="GO:0006935">
    <property type="term" value="P:chemotaxis"/>
    <property type="evidence" value="ECO:0007669"/>
    <property type="project" value="InterPro"/>
</dbReference>
<protein>
    <recommendedName>
        <fullName evidence="10">Methyl-accepting chemotaxis protein</fullName>
    </recommendedName>
</protein>
<dbReference type="PRINTS" id="PR00260">
    <property type="entry name" value="CHEMTRNSDUCR"/>
</dbReference>
<dbReference type="SMART" id="SM00304">
    <property type="entry name" value="HAMP"/>
    <property type="match status" value="1"/>
</dbReference>
<proteinExistence type="inferred from homology"/>
<dbReference type="GO" id="GO:0004888">
    <property type="term" value="F:transmembrane signaling receptor activity"/>
    <property type="evidence" value="ECO:0007669"/>
    <property type="project" value="InterPro"/>
</dbReference>
<evidence type="ECO:0000256" key="4">
    <source>
        <dbReference type="PROSITE-ProRule" id="PRU00284"/>
    </source>
</evidence>
<dbReference type="EMBL" id="MUKV01000016">
    <property type="protein sequence ID" value="OQS38203.1"/>
    <property type="molecule type" value="Genomic_DNA"/>
</dbReference>
<dbReference type="Pfam" id="PF00672">
    <property type="entry name" value="HAMP"/>
    <property type="match status" value="1"/>
</dbReference>
<dbReference type="PROSITE" id="PS50111">
    <property type="entry name" value="CHEMOTAXIS_TRANSDUC_2"/>
    <property type="match status" value="1"/>
</dbReference>
<sequence length="545" mass="58580">MSVLNKDWGLRAKLSAAFTLVSLLIVAVYSIYAYRSTVDSEMKGVDQTLLTAAYAARQMVGENFHDQLPDSNPNSQVTTKQLTDFARDSGLAYAYSTIQRGGRVLYTSSSASPNEVKSGQYQQWFLAEYKDVPAGLAAAFNSGSVQYEEYQGEFGLFRSVFVPFTSASGMRYVVGVDTSLQKVEALRTQVLWQSGAVGLGLLLMSQLVALLLANRMVQPVNELNVALQQLAGGDWNLARSMPVRSRDEVGRIASSFNTFMEALRQRLLEIRCESDAVQSESQHIDQLVGGVAARSGQQAEDVRGSAAAVEELAVSIAHVSEIAEDAAKLMSSFEGQTQTTVQYIQNAVEGMRTVQQEVTQLAGKLDQLDSRTNEINMIVAVIKDIADQTNLLALNAAIEAARAGEQGRGFAVVADEVRKLSERTANATVEIGSMIDSVQQDSASAISGMRAAVNRVDASVNHAGEAQDTLQGFSVQIQGVSRGMGDISAAVREQANASQHLAGSVESVSSSAEENRLAAEEAQQGVVNLLERGVSLRGVVQQFTL</sequence>
<dbReference type="Pfam" id="PF00015">
    <property type="entry name" value="MCPsignal"/>
    <property type="match status" value="1"/>
</dbReference>
<dbReference type="FunFam" id="1.10.287.950:FF:000001">
    <property type="entry name" value="Methyl-accepting chemotaxis sensory transducer"/>
    <property type="match status" value="1"/>
</dbReference>
<evidence type="ECO:0000256" key="3">
    <source>
        <dbReference type="ARBA" id="ARBA00029447"/>
    </source>
</evidence>
<dbReference type="InterPro" id="IPR003660">
    <property type="entry name" value="HAMP_dom"/>
</dbReference>
<feature type="domain" description="HAMP" evidence="7">
    <location>
        <begin position="214"/>
        <end position="268"/>
    </location>
</feature>
<keyword evidence="5" id="KW-1133">Transmembrane helix</keyword>
<dbReference type="InterPro" id="IPR004090">
    <property type="entry name" value="Chemotax_Me-accpt_rcpt"/>
</dbReference>
<evidence type="ECO:0000259" key="6">
    <source>
        <dbReference type="PROSITE" id="PS50111"/>
    </source>
</evidence>
<evidence type="ECO:0000313" key="8">
    <source>
        <dbReference type="EMBL" id="OQS38203.1"/>
    </source>
</evidence>
<feature type="transmembrane region" description="Helical" evidence="5">
    <location>
        <begin position="190"/>
        <end position="213"/>
    </location>
</feature>
<evidence type="ECO:0000259" key="7">
    <source>
        <dbReference type="PROSITE" id="PS50885"/>
    </source>
</evidence>
<dbReference type="AlphaFoldDB" id="A0A1W0CU48"/>
<dbReference type="CDD" id="cd11386">
    <property type="entry name" value="MCP_signal"/>
    <property type="match status" value="1"/>
</dbReference>
<name>A0A1W0CU48_9NEIS</name>
<dbReference type="Proteomes" id="UP000192721">
    <property type="component" value="Unassembled WGS sequence"/>
</dbReference>